<dbReference type="Proteomes" id="UP000240527">
    <property type="component" value="Chromosome"/>
</dbReference>
<feature type="transmembrane region" description="Helical" evidence="2">
    <location>
        <begin position="176"/>
        <end position="194"/>
    </location>
</feature>
<keyword evidence="2" id="KW-1133">Transmembrane helix</keyword>
<sequence>MADDQETVAEAGWMGALRDVWRKAERLTVMTALGFLASTLVNSLIFDQWGQTFLAIATPTDVLMSGLRLAITPAMMGLAYACAYAGILSRRTWFGANFFFLSSVIVLGMVIAGPVGYGPAILRLWWAVTVVGWFTGALVALGAWTDRHANQDVVKSGLWRRLVSLFKRLWRKGQDGVLLAAYLIFCGVTVWLTSEAGYSSGQVRLHPTQTPPQCAGRVVWTGERAVVIDCGEFPAHDVQVLYAPQDLRIIRDCREWPNPAPPPMLLHFKAWLLEKPTFRQFYESSFPPRTAKAAPRKRPAACPRPDSATTPVTGAQAPRRNGG</sequence>
<feature type="transmembrane region" description="Helical" evidence="2">
    <location>
        <begin position="124"/>
        <end position="145"/>
    </location>
</feature>
<evidence type="ECO:0000313" key="4">
    <source>
        <dbReference type="Proteomes" id="UP000240527"/>
    </source>
</evidence>
<feature type="transmembrane region" description="Helical" evidence="2">
    <location>
        <begin position="98"/>
        <end position="118"/>
    </location>
</feature>
<reference evidence="3 4" key="1">
    <citation type="journal article" date="2015" name="Biotechnol. Bioeng.">
        <title>Genome sequence and phenotypic characterization of Caulobacter segnis.</title>
        <authorList>
            <person name="Patel S."/>
            <person name="Fletcher B."/>
            <person name="Scott D.C."/>
            <person name="Ely B."/>
        </authorList>
    </citation>
    <scope>NUCLEOTIDE SEQUENCE [LARGE SCALE GENOMIC DNA]</scope>
    <source>
        <strain evidence="3 4">TK0059</strain>
    </source>
</reference>
<keyword evidence="4" id="KW-1185">Reference proteome</keyword>
<feature type="transmembrane region" description="Helical" evidence="2">
    <location>
        <begin position="66"/>
        <end position="86"/>
    </location>
</feature>
<accession>A0ABN5IVB4</accession>
<organism evidence="3 4">
    <name type="scientific">Caulobacter segnis</name>
    <dbReference type="NCBI Taxonomy" id="88688"/>
    <lineage>
        <taxon>Bacteria</taxon>
        <taxon>Pseudomonadati</taxon>
        <taxon>Pseudomonadota</taxon>
        <taxon>Alphaproteobacteria</taxon>
        <taxon>Caulobacterales</taxon>
        <taxon>Caulobacteraceae</taxon>
        <taxon>Caulobacter</taxon>
    </lineage>
</organism>
<gene>
    <name evidence="3" type="ORF">B7G68_13170</name>
</gene>
<evidence type="ECO:0000256" key="2">
    <source>
        <dbReference type="SAM" id="Phobius"/>
    </source>
</evidence>
<evidence type="ECO:0000256" key="1">
    <source>
        <dbReference type="SAM" id="MobiDB-lite"/>
    </source>
</evidence>
<name>A0ABN5IVB4_9CAUL</name>
<feature type="transmembrane region" description="Helical" evidence="2">
    <location>
        <begin position="27"/>
        <end position="46"/>
    </location>
</feature>
<dbReference type="RefSeq" id="WP_013079681.1">
    <property type="nucleotide sequence ID" value="NZ_CP027850.1"/>
</dbReference>
<proteinExistence type="predicted"/>
<keyword evidence="2" id="KW-0472">Membrane</keyword>
<keyword evidence="2" id="KW-0812">Transmembrane</keyword>
<protein>
    <submittedName>
        <fullName evidence="3">Uncharacterized protein</fullName>
    </submittedName>
</protein>
<evidence type="ECO:0000313" key="3">
    <source>
        <dbReference type="EMBL" id="AVQ02717.1"/>
    </source>
</evidence>
<feature type="region of interest" description="Disordered" evidence="1">
    <location>
        <begin position="288"/>
        <end position="323"/>
    </location>
</feature>
<dbReference type="EMBL" id="CP027850">
    <property type="protein sequence ID" value="AVQ02717.1"/>
    <property type="molecule type" value="Genomic_DNA"/>
</dbReference>